<reference evidence="2" key="2">
    <citation type="journal article" date="2010" name="Stand. Genomic Sci.">
        <title>Complete genome sequence of Vulcanisaeta distributa type strain (IC-017T).</title>
        <authorList>
            <person name="Mavromatis K."/>
            <person name="Sikorski J."/>
            <person name="Pabst E."/>
            <person name="Teshima H."/>
            <person name="Lapidus A."/>
            <person name="Lucas S."/>
            <person name="Nolan M."/>
            <person name="Glavina Del Rio T."/>
            <person name="Cheng J."/>
            <person name="Bruce D."/>
            <person name="Goodwin L."/>
            <person name="Pitluck S."/>
            <person name="Liolios K."/>
            <person name="Ivanova N."/>
            <person name="Mikhailova N."/>
            <person name="Pati A."/>
            <person name="Chen A."/>
            <person name="Palaniappan K."/>
            <person name="Land M."/>
            <person name="Hauser L."/>
            <person name="Chang Y."/>
            <person name="Jeffries C."/>
            <person name="Rohde M."/>
            <person name="Spring S."/>
            <person name="Goker M."/>
            <person name="Wirth R."/>
            <person name="Woyke T."/>
            <person name="Bristow J."/>
            <person name="Eisen J."/>
            <person name="Markowitz V."/>
            <person name="Hugenholtz P."/>
            <person name="Klenk H."/>
            <person name="Kyrpides N."/>
        </authorList>
    </citation>
    <scope>NUCLEOTIDE SEQUENCE [LARGE SCALE GENOMIC DNA]</scope>
    <source>
        <strain evidence="2">DSM 14429 / JCM 11212 / NBRC 100878 / IC-017</strain>
    </source>
</reference>
<dbReference type="Gene3D" id="3.30.450.30">
    <property type="entry name" value="Dynein light chain 2a, cytoplasmic"/>
    <property type="match status" value="1"/>
</dbReference>
<protein>
    <recommendedName>
        <fullName evidence="3">Roadblock/LC7 family protein</fullName>
    </recommendedName>
</protein>
<reference evidence="1 2" key="1">
    <citation type="journal article" date="2010" name="Stand. Genomic Sci.">
        <title>Complete genome sequence of Vulcanisaeta distributa type strain (IC-017).</title>
        <authorList>
            <person name="Mavromatis K."/>
            <person name="Sikorski J."/>
            <person name="Pabst E."/>
            <person name="Teshima H."/>
            <person name="Lapidus A."/>
            <person name="Lucas S."/>
            <person name="Nolan M."/>
            <person name="Glavina Del Rio T."/>
            <person name="Cheng J.F."/>
            <person name="Bruce D."/>
            <person name="Goodwin L."/>
            <person name="Pitluck S."/>
            <person name="Liolios K."/>
            <person name="Ivanova N."/>
            <person name="Mikhailova N."/>
            <person name="Pati A."/>
            <person name="Chen A."/>
            <person name="Palaniappan K."/>
            <person name="Land M."/>
            <person name="Hauser L."/>
            <person name="Chang Y.J."/>
            <person name="Jeffries C.D."/>
            <person name="Rohde M."/>
            <person name="Spring S."/>
            <person name="Goker M."/>
            <person name="Wirth R."/>
            <person name="Woyke T."/>
            <person name="Bristow J."/>
            <person name="Eisen J.A."/>
            <person name="Markowitz V."/>
            <person name="Hugenholtz P."/>
            <person name="Klenk H.P."/>
            <person name="Kyrpides N.C."/>
        </authorList>
    </citation>
    <scope>NUCLEOTIDE SEQUENCE [LARGE SCALE GENOMIC DNA]</scope>
    <source>
        <strain evidence="2">DSM 14429 / JCM 11212 / NBRC 100878 / IC-017</strain>
    </source>
</reference>
<dbReference type="OrthoDB" id="27793at2157"/>
<dbReference type="HOGENOM" id="CLU_1607256_0_0_2"/>
<name>E1QR12_VULDI</name>
<dbReference type="Proteomes" id="UP000006681">
    <property type="component" value="Chromosome"/>
</dbReference>
<dbReference type="SUPFAM" id="SSF103196">
    <property type="entry name" value="Roadblock/LC7 domain"/>
    <property type="match status" value="1"/>
</dbReference>
<keyword evidence="2" id="KW-1185">Reference proteome</keyword>
<accession>E1QR12</accession>
<evidence type="ECO:0000313" key="1">
    <source>
        <dbReference type="EMBL" id="ADN50582.1"/>
    </source>
</evidence>
<evidence type="ECO:0008006" key="3">
    <source>
        <dbReference type="Google" id="ProtNLM"/>
    </source>
</evidence>
<dbReference type="STRING" id="572478.Vdis_1196"/>
<dbReference type="EMBL" id="CP002100">
    <property type="protein sequence ID" value="ADN50582.1"/>
    <property type="molecule type" value="Genomic_DNA"/>
</dbReference>
<proteinExistence type="predicted"/>
<dbReference type="eggNOG" id="arCOG02603">
    <property type="taxonomic scope" value="Archaea"/>
</dbReference>
<sequence>MNSDIQRIINEVRSSAEEIISESPDQIRAVYIMDREGTVITYVTNTILINAGNTFFAAPRFISSLKGLVSALPIGNVNYVLMQGVDGIIQLMNIRDAGYIMVIINSEASIGLIRIILEKYTDKLYDLLRKLLSVSEEEIIEVINVEITPKDIEDVINFIKSKAVI</sequence>
<dbReference type="KEGG" id="vdi:Vdis_1196"/>
<evidence type="ECO:0000313" key="2">
    <source>
        <dbReference type="Proteomes" id="UP000006681"/>
    </source>
</evidence>
<dbReference type="RefSeq" id="WP_013336307.1">
    <property type="nucleotide sequence ID" value="NC_014537.1"/>
</dbReference>
<organism evidence="1 2">
    <name type="scientific">Vulcanisaeta distributa (strain DSM 14429 / JCM 11212 / NBRC 100878 / IC-017)</name>
    <dbReference type="NCBI Taxonomy" id="572478"/>
    <lineage>
        <taxon>Archaea</taxon>
        <taxon>Thermoproteota</taxon>
        <taxon>Thermoprotei</taxon>
        <taxon>Thermoproteales</taxon>
        <taxon>Thermoproteaceae</taxon>
        <taxon>Vulcanisaeta</taxon>
    </lineage>
</organism>
<dbReference type="AlphaFoldDB" id="E1QR12"/>
<gene>
    <name evidence="1" type="ordered locus">Vdis_1196</name>
</gene>
<dbReference type="GeneID" id="9752128"/>